<proteinExistence type="predicted"/>
<dbReference type="AlphaFoldDB" id="A0A1Y0ITA2"/>
<dbReference type="RefSeq" id="WP_087459012.1">
    <property type="nucleotide sequence ID" value="NZ_CP021434.1"/>
</dbReference>
<evidence type="ECO:0000313" key="2">
    <source>
        <dbReference type="Proteomes" id="UP000195437"/>
    </source>
</evidence>
<protein>
    <submittedName>
        <fullName evidence="1">Uncharacterized protein</fullName>
    </submittedName>
</protein>
<sequence>MKTSIGYIFLLIFPLYFLGCSDNNDSQPKTGVIAAYDPNKPTSFSSPKSDIEKATQAIKDFQLGLEKAESSVKDGDVKKAAESLASLRGAFHGVIHPIALQTKGEAFTNQLHGQFIELEESISNNDITNTTRLLKVNRENIHNLSEEIINK</sequence>
<name>A0A1Y0ITA2_9BACL</name>
<organism evidence="1 2">
    <name type="scientific">Tumebacillus avium</name>
    <dbReference type="NCBI Taxonomy" id="1903704"/>
    <lineage>
        <taxon>Bacteria</taxon>
        <taxon>Bacillati</taxon>
        <taxon>Bacillota</taxon>
        <taxon>Bacilli</taxon>
        <taxon>Bacillales</taxon>
        <taxon>Alicyclobacillaceae</taxon>
        <taxon>Tumebacillus</taxon>
    </lineage>
</organism>
<accession>A0A1Y0ITA2</accession>
<dbReference type="EMBL" id="CP021434">
    <property type="protein sequence ID" value="ARU63677.1"/>
    <property type="molecule type" value="Genomic_DNA"/>
</dbReference>
<reference evidence="2" key="1">
    <citation type="submission" date="2017-05" db="EMBL/GenBank/DDBJ databases">
        <authorList>
            <person name="Sung H."/>
        </authorList>
    </citation>
    <scope>NUCLEOTIDE SEQUENCE [LARGE SCALE GENOMIC DNA]</scope>
    <source>
        <strain evidence="2">AR23208</strain>
    </source>
</reference>
<gene>
    <name evidence="1" type="ORF">CBW65_23635</name>
</gene>
<dbReference type="Proteomes" id="UP000195437">
    <property type="component" value="Chromosome"/>
</dbReference>
<keyword evidence="2" id="KW-1185">Reference proteome</keyword>
<dbReference type="KEGG" id="tum:CBW65_23635"/>
<evidence type="ECO:0000313" key="1">
    <source>
        <dbReference type="EMBL" id="ARU63677.1"/>
    </source>
</evidence>